<dbReference type="InterPro" id="IPR050997">
    <property type="entry name" value="MAPEG"/>
</dbReference>
<comment type="subcellular location">
    <subcellularLocation>
        <location evidence="1">Membrane</location>
        <topology evidence="1">Multi-pass membrane protein</topology>
    </subcellularLocation>
</comment>
<protein>
    <submittedName>
        <fullName evidence="6">Microsomal glutathione S-transferase 3-like protein</fullName>
    </submittedName>
</protein>
<dbReference type="Proteomes" id="UP000236291">
    <property type="component" value="Unassembled WGS sequence"/>
</dbReference>
<dbReference type="GO" id="GO:0004364">
    <property type="term" value="F:glutathione transferase activity"/>
    <property type="evidence" value="ECO:0007669"/>
    <property type="project" value="TreeGrafter"/>
</dbReference>
<organism evidence="6 7">
    <name type="scientific">Trifolium pratense</name>
    <name type="common">Red clover</name>
    <dbReference type="NCBI Taxonomy" id="57577"/>
    <lineage>
        <taxon>Eukaryota</taxon>
        <taxon>Viridiplantae</taxon>
        <taxon>Streptophyta</taxon>
        <taxon>Embryophyta</taxon>
        <taxon>Tracheophyta</taxon>
        <taxon>Spermatophyta</taxon>
        <taxon>Magnoliopsida</taxon>
        <taxon>eudicotyledons</taxon>
        <taxon>Gunneridae</taxon>
        <taxon>Pentapetalae</taxon>
        <taxon>rosids</taxon>
        <taxon>fabids</taxon>
        <taxon>Fabales</taxon>
        <taxon>Fabaceae</taxon>
        <taxon>Papilionoideae</taxon>
        <taxon>50 kb inversion clade</taxon>
        <taxon>NPAAA clade</taxon>
        <taxon>Hologalegina</taxon>
        <taxon>IRL clade</taxon>
        <taxon>Trifolieae</taxon>
        <taxon>Trifolium</taxon>
    </lineage>
</organism>
<dbReference type="InterPro" id="IPR023352">
    <property type="entry name" value="MAPEG-like_dom_sf"/>
</dbReference>
<dbReference type="GO" id="GO:0004602">
    <property type="term" value="F:glutathione peroxidase activity"/>
    <property type="evidence" value="ECO:0007669"/>
    <property type="project" value="TreeGrafter"/>
</dbReference>
<evidence type="ECO:0000256" key="3">
    <source>
        <dbReference type="ARBA" id="ARBA00022989"/>
    </source>
</evidence>
<dbReference type="Pfam" id="PF01124">
    <property type="entry name" value="MAPEG"/>
    <property type="match status" value="1"/>
</dbReference>
<dbReference type="InterPro" id="IPR001129">
    <property type="entry name" value="Membr-assoc_MAPEG"/>
</dbReference>
<accession>A0A2K3KPL9</accession>
<comment type="caution">
    <text evidence="6">The sequence shown here is derived from an EMBL/GenBank/DDBJ whole genome shotgun (WGS) entry which is preliminary data.</text>
</comment>
<reference evidence="6 7" key="2">
    <citation type="journal article" date="2017" name="Front. Plant Sci.">
        <title>Gene Classification and Mining of Molecular Markers Useful in Red Clover (Trifolium pratense) Breeding.</title>
        <authorList>
            <person name="Istvanek J."/>
            <person name="Dluhosova J."/>
            <person name="Dluhos P."/>
            <person name="Patkova L."/>
            <person name="Nedelnik J."/>
            <person name="Repkova J."/>
        </authorList>
    </citation>
    <scope>NUCLEOTIDE SEQUENCE [LARGE SCALE GENOMIC DNA]</scope>
    <source>
        <strain evidence="7">cv. Tatra</strain>
        <tissue evidence="6">Young leaves</tissue>
    </source>
</reference>
<dbReference type="STRING" id="57577.A0A2K3KPL9"/>
<keyword evidence="6" id="KW-0808">Transferase</keyword>
<dbReference type="PANTHER" id="PTHR10250">
    <property type="entry name" value="MICROSOMAL GLUTATHIONE S-TRANSFERASE"/>
    <property type="match status" value="1"/>
</dbReference>
<dbReference type="GO" id="GO:0005783">
    <property type="term" value="C:endoplasmic reticulum"/>
    <property type="evidence" value="ECO:0007669"/>
    <property type="project" value="TreeGrafter"/>
</dbReference>
<keyword evidence="3 5" id="KW-1133">Transmembrane helix</keyword>
<keyword evidence="2 5" id="KW-0812">Transmembrane</keyword>
<feature type="transmembrane region" description="Helical" evidence="5">
    <location>
        <begin position="12"/>
        <end position="31"/>
    </location>
</feature>
<evidence type="ECO:0000256" key="5">
    <source>
        <dbReference type="SAM" id="Phobius"/>
    </source>
</evidence>
<dbReference type="AlphaFoldDB" id="A0A2K3KPL9"/>
<keyword evidence="4 5" id="KW-0472">Membrane</keyword>
<evidence type="ECO:0000256" key="2">
    <source>
        <dbReference type="ARBA" id="ARBA00022692"/>
    </source>
</evidence>
<proteinExistence type="predicted"/>
<dbReference type="GO" id="GO:0006691">
    <property type="term" value="P:leukotriene metabolic process"/>
    <property type="evidence" value="ECO:0007669"/>
    <property type="project" value="UniProtKB-ARBA"/>
</dbReference>
<dbReference type="EMBL" id="ASHM01104549">
    <property type="protein sequence ID" value="PNX68251.1"/>
    <property type="molecule type" value="Genomic_DNA"/>
</dbReference>
<dbReference type="ExpressionAtlas" id="A0A2K3KPL9">
    <property type="expression patterns" value="baseline"/>
</dbReference>
<dbReference type="GO" id="GO:0016020">
    <property type="term" value="C:membrane"/>
    <property type="evidence" value="ECO:0007669"/>
    <property type="project" value="UniProtKB-SubCell"/>
</dbReference>
<evidence type="ECO:0000256" key="4">
    <source>
        <dbReference type="ARBA" id="ARBA00023136"/>
    </source>
</evidence>
<dbReference type="PANTHER" id="PTHR10250:SF22">
    <property type="entry name" value="MICROSOMAL GLUTATHIONE S-TRANSFERASE"/>
    <property type="match status" value="1"/>
</dbReference>
<sequence length="69" mass="8051">MATLIELLPKEYGYVAIVLVIYVFLNFYMAFQVGKARKKYKVFYPTLYASKSENKDADLFNCVQRLLLS</sequence>
<dbReference type="Gene3D" id="1.20.120.550">
    <property type="entry name" value="Membrane associated eicosanoid/glutathione metabolism-like domain"/>
    <property type="match status" value="1"/>
</dbReference>
<evidence type="ECO:0000313" key="7">
    <source>
        <dbReference type="Proteomes" id="UP000236291"/>
    </source>
</evidence>
<reference evidence="6 7" key="1">
    <citation type="journal article" date="2014" name="Am. J. Bot.">
        <title>Genome assembly and annotation for red clover (Trifolium pratense; Fabaceae).</title>
        <authorList>
            <person name="Istvanek J."/>
            <person name="Jaros M."/>
            <person name="Krenek A."/>
            <person name="Repkova J."/>
        </authorList>
    </citation>
    <scope>NUCLEOTIDE SEQUENCE [LARGE SCALE GENOMIC DNA]</scope>
    <source>
        <strain evidence="7">cv. Tatra</strain>
        <tissue evidence="6">Young leaves</tissue>
    </source>
</reference>
<evidence type="ECO:0000313" key="6">
    <source>
        <dbReference type="EMBL" id="PNX68251.1"/>
    </source>
</evidence>
<dbReference type="GO" id="GO:0005635">
    <property type="term" value="C:nuclear envelope"/>
    <property type="evidence" value="ECO:0007669"/>
    <property type="project" value="TreeGrafter"/>
</dbReference>
<name>A0A2K3KPL9_TRIPR</name>
<gene>
    <name evidence="6" type="ORF">L195_g056062</name>
</gene>
<evidence type="ECO:0000256" key="1">
    <source>
        <dbReference type="ARBA" id="ARBA00004141"/>
    </source>
</evidence>
<dbReference type="SUPFAM" id="SSF161084">
    <property type="entry name" value="MAPEG domain-like"/>
    <property type="match status" value="1"/>
</dbReference>